<protein>
    <submittedName>
        <fullName evidence="1">Uncharacterized protein</fullName>
    </submittedName>
</protein>
<dbReference type="EMBL" id="FOCE01000003">
    <property type="protein sequence ID" value="SEN18526.1"/>
    <property type="molecule type" value="Genomic_DNA"/>
</dbReference>
<accession>A0A1H8EGJ1</accession>
<gene>
    <name evidence="1" type="ORF">SAMN04488103_103312</name>
</gene>
<organism evidence="1 2">
    <name type="scientific">Gemmobacter aquatilis</name>
    <dbReference type="NCBI Taxonomy" id="933059"/>
    <lineage>
        <taxon>Bacteria</taxon>
        <taxon>Pseudomonadati</taxon>
        <taxon>Pseudomonadota</taxon>
        <taxon>Alphaproteobacteria</taxon>
        <taxon>Rhodobacterales</taxon>
        <taxon>Paracoccaceae</taxon>
        <taxon>Gemmobacter</taxon>
    </lineage>
</organism>
<dbReference type="STRING" id="933059.SAMN04488103_103312"/>
<dbReference type="RefSeq" id="WP_217643944.1">
    <property type="nucleotide sequence ID" value="NZ_FOCE01000003.1"/>
</dbReference>
<sequence>MRWRVDGGAWTTLPVQGAVDTIQSAVLPLTAGAHTVEIEVVSGTVKLCGDKALSDAPGYRCHKIARSGSRVRQWIAQDKAQQRAAWQMLGVNVWTYMEATNSQTTPGETAPAAWRDMMRTMVARMRAASQAVRQWGAAHGVQADALRADALSQALERAARLALDRKLTGDAALNLMLGYASEALPDAIAALGASEAALRNRAAAELLKASPPKIGM</sequence>
<proteinExistence type="predicted"/>
<reference evidence="1 2" key="1">
    <citation type="submission" date="2016-10" db="EMBL/GenBank/DDBJ databases">
        <authorList>
            <person name="de Groot N.N."/>
        </authorList>
    </citation>
    <scope>NUCLEOTIDE SEQUENCE [LARGE SCALE GENOMIC DNA]</scope>
    <source>
        <strain evidence="1 2">DSM 3857</strain>
    </source>
</reference>
<evidence type="ECO:0000313" key="1">
    <source>
        <dbReference type="EMBL" id="SEN18526.1"/>
    </source>
</evidence>
<evidence type="ECO:0000313" key="2">
    <source>
        <dbReference type="Proteomes" id="UP000198761"/>
    </source>
</evidence>
<name>A0A1H8EGJ1_9RHOB</name>
<keyword evidence="2" id="KW-1185">Reference proteome</keyword>
<dbReference type="Proteomes" id="UP000198761">
    <property type="component" value="Unassembled WGS sequence"/>
</dbReference>
<dbReference type="AlphaFoldDB" id="A0A1H8EGJ1"/>